<reference evidence="2" key="1">
    <citation type="submission" date="2018-04" db="EMBL/GenBank/DDBJ databases">
        <title>Marixanthomonas spongiae HN-E44 sp. nov., isolated from a marine sponge.</title>
        <authorList>
            <person name="Luo L."/>
            <person name="Zhuang L."/>
        </authorList>
    </citation>
    <scope>NUCLEOTIDE SEQUENCE [LARGE SCALE GENOMIC DNA]</scope>
    <source>
        <strain evidence="2">HN-E44</strain>
    </source>
</reference>
<dbReference type="Proteomes" id="UP000245962">
    <property type="component" value="Unassembled WGS sequence"/>
</dbReference>
<dbReference type="GO" id="GO:0016757">
    <property type="term" value="F:glycosyltransferase activity"/>
    <property type="evidence" value="ECO:0007669"/>
    <property type="project" value="InterPro"/>
</dbReference>
<dbReference type="CDD" id="cd03811">
    <property type="entry name" value="GT4_GT28_WabH-like"/>
    <property type="match status" value="1"/>
</dbReference>
<keyword evidence="2" id="KW-0808">Transferase</keyword>
<evidence type="ECO:0000313" key="3">
    <source>
        <dbReference type="Proteomes" id="UP000245962"/>
    </source>
</evidence>
<dbReference type="Gene3D" id="3.40.50.2000">
    <property type="entry name" value="Glycogen Phosphorylase B"/>
    <property type="match status" value="2"/>
</dbReference>
<sequence length="411" mass="46346">MVTSCPSAVSPSFKELCNRLYSPTRSIFINALYLLAQPKVQLFMASKQPSTQIKICLVAISLGKGGAERSTAMLSEMLSEIGFHVTIVILNDVVDYPYQGKLFNLGKLKTANDTVAKRLQRFKKLRHFFKTGDFDYILDNRSRTSAAKELFYMHYLYKNQRVVYVVRSFNIEQYVTKQKWIAKKMIGKSEFVVGVSKAISEHINTTYHTQKAVTIYNPIAAFPENAAVEGSNEKYILYLGRIEEQVKNFTLLLNAYQKSQLVAKDIKLKLVGSGPDVAWLNKKIQTMGLSEYVSWQGFTPMVLPYLKNALYLTLTSYYEGFPRVLIEALAAGTPVISVNCKSGPDEIIDHMKNGLLVENHSVEALSEAMNTLAFDEKLYKTCKQYAQKSVSHLTMDAIAKEWAAVLTNKQA</sequence>
<dbReference type="OrthoDB" id="798298at2"/>
<evidence type="ECO:0000259" key="1">
    <source>
        <dbReference type="Pfam" id="PF00534"/>
    </source>
</evidence>
<dbReference type="PANTHER" id="PTHR12526">
    <property type="entry name" value="GLYCOSYLTRANSFERASE"/>
    <property type="match status" value="1"/>
</dbReference>
<comment type="caution">
    <text evidence="2">The sequence shown here is derived from an EMBL/GenBank/DDBJ whole genome shotgun (WGS) entry which is preliminary data.</text>
</comment>
<proteinExistence type="predicted"/>
<dbReference type="PANTHER" id="PTHR12526:SF630">
    <property type="entry name" value="GLYCOSYLTRANSFERASE"/>
    <property type="match status" value="1"/>
</dbReference>
<dbReference type="Pfam" id="PF00534">
    <property type="entry name" value="Glycos_transf_1"/>
    <property type="match status" value="1"/>
</dbReference>
<feature type="domain" description="Glycosyl transferase family 1" evidence="1">
    <location>
        <begin position="230"/>
        <end position="388"/>
    </location>
</feature>
<dbReference type="InterPro" id="IPR001296">
    <property type="entry name" value="Glyco_trans_1"/>
</dbReference>
<name>A0A2U0I5B5_9FLAO</name>
<organism evidence="2 3">
    <name type="scientific">Marixanthomonas spongiae</name>
    <dbReference type="NCBI Taxonomy" id="2174845"/>
    <lineage>
        <taxon>Bacteria</taxon>
        <taxon>Pseudomonadati</taxon>
        <taxon>Bacteroidota</taxon>
        <taxon>Flavobacteriia</taxon>
        <taxon>Flavobacteriales</taxon>
        <taxon>Flavobacteriaceae</taxon>
        <taxon>Marixanthomonas</taxon>
    </lineage>
</organism>
<dbReference type="EMBL" id="QEHR01000002">
    <property type="protein sequence ID" value="PVW16289.1"/>
    <property type="molecule type" value="Genomic_DNA"/>
</dbReference>
<dbReference type="AlphaFoldDB" id="A0A2U0I5B5"/>
<protein>
    <submittedName>
        <fullName evidence="2">Glycosyltransferase</fullName>
    </submittedName>
</protein>
<accession>A0A2U0I5B5</accession>
<gene>
    <name evidence="2" type="ORF">DDV96_03220</name>
</gene>
<dbReference type="SUPFAM" id="SSF53756">
    <property type="entry name" value="UDP-Glycosyltransferase/glycogen phosphorylase"/>
    <property type="match status" value="1"/>
</dbReference>
<keyword evidence="3" id="KW-1185">Reference proteome</keyword>
<evidence type="ECO:0000313" key="2">
    <source>
        <dbReference type="EMBL" id="PVW16289.1"/>
    </source>
</evidence>